<comment type="caution">
    <text evidence="1">The sequence shown here is derived from an EMBL/GenBank/DDBJ whole genome shotgun (WGS) entry which is preliminary data.</text>
</comment>
<dbReference type="EMBL" id="LSRL02000004">
    <property type="protein sequence ID" value="TDG52377.1"/>
    <property type="molecule type" value="Genomic_DNA"/>
</dbReference>
<reference evidence="1 2" key="1">
    <citation type="journal article" date="2019" name="J. Hered.">
        <title>An Improved Genome Assembly for Drosophila navojoa, the Basal Species in the mojavensis Cluster.</title>
        <authorList>
            <person name="Vanderlinde T."/>
            <person name="Dupim E.G."/>
            <person name="Nazario-Yepiz N.O."/>
            <person name="Carvalho A.B."/>
        </authorList>
    </citation>
    <scope>NUCLEOTIDE SEQUENCE [LARGE SCALE GENOMIC DNA]</scope>
    <source>
        <strain evidence="1">Navoj_Jal97</strain>
        <tissue evidence="1">Whole organism</tissue>
    </source>
</reference>
<proteinExistence type="predicted"/>
<dbReference type="Proteomes" id="UP000295192">
    <property type="component" value="Unassembled WGS sequence"/>
</dbReference>
<keyword evidence="2" id="KW-1185">Reference proteome</keyword>
<evidence type="ECO:0000313" key="1">
    <source>
        <dbReference type="EMBL" id="TDG52377.1"/>
    </source>
</evidence>
<name>A0A484BUA6_DRONA</name>
<dbReference type="AlphaFoldDB" id="A0A484BUA6"/>
<protein>
    <submittedName>
        <fullName evidence="1">Uncharacterized protein</fullName>
    </submittedName>
</protein>
<gene>
    <name evidence="1" type="ORF">AWZ03_001207</name>
</gene>
<accession>A0A484BUA6</accession>
<organism evidence="1 2">
    <name type="scientific">Drosophila navojoa</name>
    <name type="common">Fruit fly</name>
    <dbReference type="NCBI Taxonomy" id="7232"/>
    <lineage>
        <taxon>Eukaryota</taxon>
        <taxon>Metazoa</taxon>
        <taxon>Ecdysozoa</taxon>
        <taxon>Arthropoda</taxon>
        <taxon>Hexapoda</taxon>
        <taxon>Insecta</taxon>
        <taxon>Pterygota</taxon>
        <taxon>Neoptera</taxon>
        <taxon>Endopterygota</taxon>
        <taxon>Diptera</taxon>
        <taxon>Brachycera</taxon>
        <taxon>Muscomorpha</taxon>
        <taxon>Ephydroidea</taxon>
        <taxon>Drosophilidae</taxon>
        <taxon>Drosophila</taxon>
    </lineage>
</organism>
<sequence>MENKQVAKAKAKVKVKKARAQSTQYMEIDKWLDKQVEAQVQSVHMERVRLRGRGPNSLTVALKPQLKRGLHVDAVKDRSVMLIVMKPFHVYAHLETSL</sequence>
<evidence type="ECO:0000313" key="2">
    <source>
        <dbReference type="Proteomes" id="UP000295192"/>
    </source>
</evidence>